<keyword evidence="3" id="KW-1185">Reference proteome</keyword>
<name>A0A226DVR1_FOLCA</name>
<evidence type="ECO:0000313" key="2">
    <source>
        <dbReference type="EMBL" id="OXA48787.1"/>
    </source>
</evidence>
<feature type="transmembrane region" description="Helical" evidence="1">
    <location>
        <begin position="342"/>
        <end position="365"/>
    </location>
</feature>
<organism evidence="2 3">
    <name type="scientific">Folsomia candida</name>
    <name type="common">Springtail</name>
    <dbReference type="NCBI Taxonomy" id="158441"/>
    <lineage>
        <taxon>Eukaryota</taxon>
        <taxon>Metazoa</taxon>
        <taxon>Ecdysozoa</taxon>
        <taxon>Arthropoda</taxon>
        <taxon>Hexapoda</taxon>
        <taxon>Collembola</taxon>
        <taxon>Entomobryomorpha</taxon>
        <taxon>Isotomoidea</taxon>
        <taxon>Isotomidae</taxon>
        <taxon>Proisotominae</taxon>
        <taxon>Folsomia</taxon>
    </lineage>
</organism>
<evidence type="ECO:0000313" key="3">
    <source>
        <dbReference type="Proteomes" id="UP000198287"/>
    </source>
</evidence>
<keyword evidence="1" id="KW-0472">Membrane</keyword>
<dbReference type="OrthoDB" id="8299208at2759"/>
<accession>A0A226DVR1</accession>
<gene>
    <name evidence="2" type="ORF">Fcan01_16396</name>
</gene>
<reference evidence="2 3" key="1">
    <citation type="submission" date="2015-12" db="EMBL/GenBank/DDBJ databases">
        <title>The genome of Folsomia candida.</title>
        <authorList>
            <person name="Faddeeva A."/>
            <person name="Derks M.F."/>
            <person name="Anvar Y."/>
            <person name="Smit S."/>
            <person name="Van Straalen N."/>
            <person name="Roelofs D."/>
        </authorList>
    </citation>
    <scope>NUCLEOTIDE SEQUENCE [LARGE SCALE GENOMIC DNA]</scope>
    <source>
        <strain evidence="2 3">VU population</strain>
        <tissue evidence="2">Whole body</tissue>
    </source>
</reference>
<feature type="transmembrane region" description="Helical" evidence="1">
    <location>
        <begin position="662"/>
        <end position="682"/>
    </location>
</feature>
<protein>
    <submittedName>
        <fullName evidence="2">Uncharacterized protein</fullName>
    </submittedName>
</protein>
<dbReference type="EMBL" id="LNIX01000011">
    <property type="protein sequence ID" value="OXA48787.1"/>
    <property type="molecule type" value="Genomic_DNA"/>
</dbReference>
<dbReference type="AlphaFoldDB" id="A0A226DVR1"/>
<feature type="transmembrane region" description="Helical" evidence="1">
    <location>
        <begin position="415"/>
        <end position="433"/>
    </location>
</feature>
<keyword evidence="1" id="KW-1133">Transmembrane helix</keyword>
<keyword evidence="1" id="KW-0812">Transmembrane</keyword>
<dbReference type="Proteomes" id="UP000198287">
    <property type="component" value="Unassembled WGS sequence"/>
</dbReference>
<proteinExistence type="predicted"/>
<evidence type="ECO:0000256" key="1">
    <source>
        <dbReference type="SAM" id="Phobius"/>
    </source>
</evidence>
<sequence length="705" mass="83000">MEPPHFPINQQISSAMDIFSHCIITLILENLDINLIPTHPILLVFEPTQNFTIKHDESYIYPGFKFEQVAFVRRKHPERFCWANIFSEIGRVFYSGTFLHSPLFPRISGSIGPVYFVWIENQKLSIQDELDTIYRRMLHTDLKKMGNREFCLFDGHQNIYHFNRYHRQDKSLNPNPIPLHLIRSSLKYTELICSKENWTDCIVRIDKTADLVATTFNKCFWIFADWMDVIWGELEYDVTVRKMQMKYFFQKPQIDWLSVANESQSLDDFIAYAILAHTLQNITIPQEIGYNEKHFYFGSSSLRNIAGNHQTILVEMKSCSFISCYGIQHKLSYEVFTKPFDLYTWAGIFSVVVMFVAMCKLASWMAKDEVQDFKGAPKDYGRPEDIVIVSFSVLLEISLPEYIHRVIPAKVIPIFWFWILCCGAITSMYKDVFTAEVILPYRRNPSWSHIYDLEELGFKFLLPLSQVPLYEQWYSNPTPVDSLASVDFSSEILQAGKYDGNLTRLLGYKRVARALLKNDPTLSSISFAIKPTVPRIWQELHYKWPTDLYSNLSKCQEKYVYLDDTENIKEILPFINDNRDGIVFMKGADDKFLSTYVGFQVDGTHKKNFIYDQLKKWVTSGIYGWWKEWFKKTKPKKLFPHYANWTKPVVHELERRDFMSKFTSVCEIWAICCVISAFVFLTEIRRKLYFVMNNWIKRISLRRLS</sequence>
<comment type="caution">
    <text evidence="2">The sequence shown here is derived from an EMBL/GenBank/DDBJ whole genome shotgun (WGS) entry which is preliminary data.</text>
</comment>